<organism evidence="2 3">
    <name type="scientific">Roridomyces roridus</name>
    <dbReference type="NCBI Taxonomy" id="1738132"/>
    <lineage>
        <taxon>Eukaryota</taxon>
        <taxon>Fungi</taxon>
        <taxon>Dikarya</taxon>
        <taxon>Basidiomycota</taxon>
        <taxon>Agaricomycotina</taxon>
        <taxon>Agaricomycetes</taxon>
        <taxon>Agaricomycetidae</taxon>
        <taxon>Agaricales</taxon>
        <taxon>Marasmiineae</taxon>
        <taxon>Mycenaceae</taxon>
        <taxon>Roridomyces</taxon>
    </lineage>
</organism>
<evidence type="ECO:0000313" key="3">
    <source>
        <dbReference type="Proteomes" id="UP001221142"/>
    </source>
</evidence>
<reference evidence="2" key="1">
    <citation type="submission" date="2023-03" db="EMBL/GenBank/DDBJ databases">
        <title>Massive genome expansion in bonnet fungi (Mycena s.s.) driven by repeated elements and novel gene families across ecological guilds.</title>
        <authorList>
            <consortium name="Lawrence Berkeley National Laboratory"/>
            <person name="Harder C.B."/>
            <person name="Miyauchi S."/>
            <person name="Viragh M."/>
            <person name="Kuo A."/>
            <person name="Thoen E."/>
            <person name="Andreopoulos B."/>
            <person name="Lu D."/>
            <person name="Skrede I."/>
            <person name="Drula E."/>
            <person name="Henrissat B."/>
            <person name="Morin E."/>
            <person name="Kohler A."/>
            <person name="Barry K."/>
            <person name="LaButti K."/>
            <person name="Morin E."/>
            <person name="Salamov A."/>
            <person name="Lipzen A."/>
            <person name="Mereny Z."/>
            <person name="Hegedus B."/>
            <person name="Baldrian P."/>
            <person name="Stursova M."/>
            <person name="Weitz H."/>
            <person name="Taylor A."/>
            <person name="Grigoriev I.V."/>
            <person name="Nagy L.G."/>
            <person name="Martin F."/>
            <person name="Kauserud H."/>
        </authorList>
    </citation>
    <scope>NUCLEOTIDE SEQUENCE</scope>
    <source>
        <strain evidence="2">9284</strain>
    </source>
</reference>
<protein>
    <submittedName>
        <fullName evidence="2">Uncharacterized protein</fullName>
    </submittedName>
</protein>
<feature type="compositionally biased region" description="Low complexity" evidence="1">
    <location>
        <begin position="153"/>
        <end position="162"/>
    </location>
</feature>
<evidence type="ECO:0000313" key="2">
    <source>
        <dbReference type="EMBL" id="KAJ7603712.1"/>
    </source>
</evidence>
<proteinExistence type="predicted"/>
<dbReference type="Proteomes" id="UP001221142">
    <property type="component" value="Unassembled WGS sequence"/>
</dbReference>
<dbReference type="AlphaFoldDB" id="A0AAD7AXY9"/>
<gene>
    <name evidence="2" type="ORF">FB45DRAFT_1071116</name>
</gene>
<dbReference type="EMBL" id="JARKIF010000129">
    <property type="protein sequence ID" value="KAJ7603712.1"/>
    <property type="molecule type" value="Genomic_DNA"/>
</dbReference>
<dbReference type="SUPFAM" id="SSF56672">
    <property type="entry name" value="DNA/RNA polymerases"/>
    <property type="match status" value="1"/>
</dbReference>
<accession>A0AAD7AXY9</accession>
<dbReference type="PANTHER" id="PTHR33050">
    <property type="entry name" value="REVERSE TRANSCRIPTASE DOMAIN-CONTAINING PROTEIN"/>
    <property type="match status" value="1"/>
</dbReference>
<feature type="compositionally biased region" description="Basic residues" evidence="1">
    <location>
        <begin position="137"/>
        <end position="152"/>
    </location>
</feature>
<name>A0AAD7AXY9_9AGAR</name>
<sequence length="958" mass="109072">MSGQVGVFQSVADLQLQLQSVVDLFATRKLNRQNSDAWLDYLLQQGSQQLVFPYNPQDLVPYTTQLDHYEQQAIQAQNHGRIPQGQSSSLAGALGGATRPTNQEAPVNPSPVVPNGSGNNRLPHLDSGPEGPERDHRGRSHERRGRRKRHRSPSTTDGSSRSSSRETDQTHKHKKPRLDPSRFGYDPEAEIHGYQDKYRRDVFHVIENYSRDPKEMVRITRARLGCPRFTEVGWRCIVQGEYVDFDAVSLDFYGHAVTTSVHWNQVWDDFEKAMLFVFNDRQQELITYAKYIRSLFTTMPSNLVHNAINCEKAIRSLIGSTRQLLFSDTSEFVQLERAYLIPGMLHYKPDKDGGSEVDNPLPRPPDIEFKNKDAFQTIMANPHLFQVRTEIHTGNLRSVLVNHPNPKFVDSVLMALEEGAWPFADTHSNNPEWPVMWDNSKILPKSAREQQFLEEQSYEEEELGRFSISFGPDLLPGMYSTPVLAVPKPNSTKLRLCSHMSAGKFCQNNMMDDREVKGARLDTLHHFFGALLKYRRSNPDERLVAFKSDVKGAFRLIPSHPLWQIKQVVTTNYPTSEDFEKGIDRGPLVRRVDWRSSFGSRGSPRLWNSVMGLILWAAIFVKMLADLFVYVDDNFGWEVEGRMSFYKSYGKMMPTKQVKLLEFWDWLGVPHSEEKQLWGTKLTIIGFEVDVNEMSITMPVTAKTDLEQAVQDFIDTPSRKRTLHDWHQLSGWVSWSLNVFPLLRPALSNVYVKTSGLSRAHATVHLNQAVTKDLGWFVGHVRSLPGISSYHAVDWDPVTEADTKILCDACPRGMGFWEPKQLLGFYSAVPVQTPTDTIFFWEATTVLAALEWFCAQEQHFKPPMTRPVRLSIYTDNQNTFQIFDSLAAKPAYNELLKRAVDLLIHHRVDLRVLLIPGENNVVADAISRENFAKAYASAPGLEISTFTPPPCALGALKK</sequence>
<dbReference type="PANTHER" id="PTHR33050:SF7">
    <property type="entry name" value="RIBONUCLEASE H"/>
    <property type="match status" value="1"/>
</dbReference>
<dbReference type="InterPro" id="IPR052055">
    <property type="entry name" value="Hepadnavirus_pol/RT"/>
</dbReference>
<keyword evidence="3" id="KW-1185">Reference proteome</keyword>
<evidence type="ECO:0000256" key="1">
    <source>
        <dbReference type="SAM" id="MobiDB-lite"/>
    </source>
</evidence>
<feature type="region of interest" description="Disordered" evidence="1">
    <location>
        <begin position="75"/>
        <end position="186"/>
    </location>
</feature>
<dbReference type="InterPro" id="IPR043502">
    <property type="entry name" value="DNA/RNA_pol_sf"/>
</dbReference>
<comment type="caution">
    <text evidence="2">The sequence shown here is derived from an EMBL/GenBank/DDBJ whole genome shotgun (WGS) entry which is preliminary data.</text>
</comment>